<evidence type="ECO:0000259" key="3">
    <source>
        <dbReference type="PROSITE" id="PS50213"/>
    </source>
</evidence>
<accession>A0A318SFM5</accession>
<dbReference type="InterPro" id="IPR000782">
    <property type="entry name" value="FAS1_domain"/>
</dbReference>
<dbReference type="PANTHER" id="PTHR10900:SF77">
    <property type="entry name" value="FI19380P1"/>
    <property type="match status" value="1"/>
</dbReference>
<feature type="region of interest" description="Disordered" evidence="1">
    <location>
        <begin position="189"/>
        <end position="229"/>
    </location>
</feature>
<feature type="domain" description="FAS1" evidence="3">
    <location>
        <begin position="271"/>
        <end position="398"/>
    </location>
</feature>
<feature type="region of interest" description="Disordered" evidence="1">
    <location>
        <begin position="244"/>
        <end position="265"/>
    </location>
</feature>
<keyword evidence="2" id="KW-0732">Signal</keyword>
<name>A0A318SFM5_9DEIO</name>
<dbReference type="InterPro" id="IPR036378">
    <property type="entry name" value="FAS1_dom_sf"/>
</dbReference>
<feature type="domain" description="FAS1" evidence="3">
    <location>
        <begin position="445"/>
        <end position="574"/>
    </location>
</feature>
<dbReference type="Proteomes" id="UP000248326">
    <property type="component" value="Unassembled WGS sequence"/>
</dbReference>
<dbReference type="AlphaFoldDB" id="A0A318SFM5"/>
<feature type="region of interest" description="Disordered" evidence="1">
    <location>
        <begin position="417"/>
        <end position="437"/>
    </location>
</feature>
<evidence type="ECO:0000313" key="5">
    <source>
        <dbReference type="Proteomes" id="UP000248326"/>
    </source>
</evidence>
<dbReference type="FunFam" id="2.30.180.10:FF:000032">
    <property type="entry name" value="Fasciclin domain-containing protein, putative"/>
    <property type="match status" value="3"/>
</dbReference>
<dbReference type="OrthoDB" id="9800666at2"/>
<feature type="compositionally biased region" description="Low complexity" evidence="1">
    <location>
        <begin position="205"/>
        <end position="222"/>
    </location>
</feature>
<evidence type="ECO:0000256" key="2">
    <source>
        <dbReference type="SAM" id="SignalP"/>
    </source>
</evidence>
<keyword evidence="5" id="KW-1185">Reference proteome</keyword>
<dbReference type="Gene3D" id="2.30.180.10">
    <property type="entry name" value="FAS1 domain"/>
    <property type="match status" value="3"/>
</dbReference>
<dbReference type="PANTHER" id="PTHR10900">
    <property type="entry name" value="PERIOSTIN-RELATED"/>
    <property type="match status" value="1"/>
</dbReference>
<comment type="caution">
    <text evidence="4">The sequence shown here is derived from an EMBL/GenBank/DDBJ whole genome shotgun (WGS) entry which is preliminary data.</text>
</comment>
<dbReference type="RefSeq" id="WP_146237153.1">
    <property type="nucleotide sequence ID" value="NZ_QJSX01000001.1"/>
</dbReference>
<dbReference type="EMBL" id="QJSX01000001">
    <property type="protein sequence ID" value="PYE56234.1"/>
    <property type="molecule type" value="Genomic_DNA"/>
</dbReference>
<dbReference type="PROSITE" id="PS50213">
    <property type="entry name" value="FAS1"/>
    <property type="match status" value="3"/>
</dbReference>
<feature type="compositionally biased region" description="Low complexity" evidence="1">
    <location>
        <begin position="249"/>
        <end position="265"/>
    </location>
</feature>
<dbReference type="SMART" id="SM00554">
    <property type="entry name" value="FAS1"/>
    <property type="match status" value="3"/>
</dbReference>
<dbReference type="SUPFAM" id="SSF82153">
    <property type="entry name" value="FAS1 domain"/>
    <property type="match status" value="3"/>
</dbReference>
<dbReference type="InterPro" id="IPR050904">
    <property type="entry name" value="Adhesion/Biosynth-related"/>
</dbReference>
<evidence type="ECO:0000313" key="4">
    <source>
        <dbReference type="EMBL" id="PYE56234.1"/>
    </source>
</evidence>
<feature type="domain" description="FAS1" evidence="3">
    <location>
        <begin position="42"/>
        <end position="173"/>
    </location>
</feature>
<feature type="signal peptide" evidence="2">
    <location>
        <begin position="1"/>
        <end position="21"/>
    </location>
</feature>
<gene>
    <name evidence="4" type="ORF">DES52_10138</name>
</gene>
<dbReference type="Pfam" id="PF02469">
    <property type="entry name" value="Fasciclin"/>
    <property type="match status" value="3"/>
</dbReference>
<reference evidence="4 5" key="1">
    <citation type="submission" date="2018-06" db="EMBL/GenBank/DDBJ databases">
        <title>Genomic Encyclopedia of Type Strains, Phase IV (KMG-IV): sequencing the most valuable type-strain genomes for metagenomic binning, comparative biology and taxonomic classification.</title>
        <authorList>
            <person name="Goeker M."/>
        </authorList>
    </citation>
    <scope>NUCLEOTIDE SEQUENCE [LARGE SCALE GENOMIC DNA]</scope>
    <source>
        <strain evidence="4 5">DSM 18048</strain>
    </source>
</reference>
<sequence>MNKRVLLALTSALALGSVASAFGGGGGGAQPTTRPATTTAACQNVVNILASNQNFSTLAGAAQAAGLIDTLRNASGVTIFAPTNAAFAKIPADALAALTKDTASLGNVLRFHIVPSRLNARDVSTIDSAGTLAGFTLAVSTVNGNVFVNDARVTQTNIVACNDVIVHVIDTVLLPPNVTLAVPEVPVENVTQEQATTPPPPEPPTANTQETAQGQDTTQGQASNASDSSLAPAISVTAIPALPLNAPQSTTGGTTDTTAATSTTTTTAASTNNVTSVVGQTADLSTFAAALKAANLEKAFGAEGTYTVFAPTNEAFAKIPAAQLQAIIDNPDVLFQILSYHVAGNQIAQGDLAATTSYEPLVGEPVQLMGGNMVGNANIVGEPIVTDNGIIYRIDTVLLPPGLELPAPAAAATTTTAAAATTTSSTTTATTTTATTTTTAQATTTPTIAQIVATDPRFSTLLAAVQAAGLVETLNSGEFTVFAPTNDAFAKIPAAQLQAVLANPDQLRRLLTFHVVAGRMPAADIASQTVLTSVAGPTLTVAVDNAMVKIGGATVTQADVAASNGVIHVIDTVLMPPGN</sequence>
<proteinExistence type="predicted"/>
<protein>
    <submittedName>
        <fullName evidence="4">Transforming growth factor-beta-induced protein</fullName>
    </submittedName>
</protein>
<dbReference type="GO" id="GO:0005615">
    <property type="term" value="C:extracellular space"/>
    <property type="evidence" value="ECO:0007669"/>
    <property type="project" value="TreeGrafter"/>
</dbReference>
<evidence type="ECO:0000256" key="1">
    <source>
        <dbReference type="SAM" id="MobiDB-lite"/>
    </source>
</evidence>
<feature type="chain" id="PRO_5016455534" evidence="2">
    <location>
        <begin position="22"/>
        <end position="579"/>
    </location>
</feature>
<organism evidence="4 5">
    <name type="scientific">Deinococcus yavapaiensis KR-236</name>
    <dbReference type="NCBI Taxonomy" id="694435"/>
    <lineage>
        <taxon>Bacteria</taxon>
        <taxon>Thermotogati</taxon>
        <taxon>Deinococcota</taxon>
        <taxon>Deinococci</taxon>
        <taxon>Deinococcales</taxon>
        <taxon>Deinococcaceae</taxon>
        <taxon>Deinococcus</taxon>
    </lineage>
</organism>